<dbReference type="EMBL" id="JAUTDP010000005">
    <property type="protein sequence ID" value="KAK3399393.1"/>
    <property type="molecule type" value="Genomic_DNA"/>
</dbReference>
<comment type="caution">
    <text evidence="2">The sequence shown here is derived from an EMBL/GenBank/DDBJ whole genome shotgun (WGS) entry which is preliminary data.</text>
</comment>
<evidence type="ECO:0000256" key="1">
    <source>
        <dbReference type="SAM" id="MobiDB-lite"/>
    </source>
</evidence>
<feature type="region of interest" description="Disordered" evidence="1">
    <location>
        <begin position="227"/>
        <end position="248"/>
    </location>
</feature>
<feature type="non-terminal residue" evidence="2">
    <location>
        <position position="248"/>
    </location>
</feature>
<dbReference type="AlphaFoldDB" id="A0AAE0PG63"/>
<name>A0AAE0PG63_SORBR</name>
<evidence type="ECO:0000313" key="2">
    <source>
        <dbReference type="EMBL" id="KAK3399393.1"/>
    </source>
</evidence>
<sequence>LIDGIVSAITTLPGHYAGNRTIERLMACMDSKNPVQISSVLSAINRAIPEAVQKGERPLLFSDVDVFRNPQEGPAQMTRQPADHTDRQQQLSAENDIIGAVALPTAGSEHHRTDSQNQGNASDSNIIEVSYEGKMLRPPFPPPAPIHGPPLEVPYHGKLCNKCKKEPRWKKSALQCFGCRKDKATPEEIADIVSRARRGLGSCSNCFGPEDRGEGKHCQACHNKQVGKTQRFRANQKAKKEQEARAAR</sequence>
<feature type="non-terminal residue" evidence="2">
    <location>
        <position position="1"/>
    </location>
</feature>
<organism evidence="2 3">
    <name type="scientific">Sordaria brevicollis</name>
    <dbReference type="NCBI Taxonomy" id="83679"/>
    <lineage>
        <taxon>Eukaryota</taxon>
        <taxon>Fungi</taxon>
        <taxon>Dikarya</taxon>
        <taxon>Ascomycota</taxon>
        <taxon>Pezizomycotina</taxon>
        <taxon>Sordariomycetes</taxon>
        <taxon>Sordariomycetidae</taxon>
        <taxon>Sordariales</taxon>
        <taxon>Sordariaceae</taxon>
        <taxon>Sordaria</taxon>
    </lineage>
</organism>
<proteinExistence type="predicted"/>
<reference evidence="2" key="2">
    <citation type="submission" date="2023-07" db="EMBL/GenBank/DDBJ databases">
        <authorList>
            <consortium name="Lawrence Berkeley National Laboratory"/>
            <person name="Haridas S."/>
            <person name="Hensen N."/>
            <person name="Bonometti L."/>
            <person name="Westerberg I."/>
            <person name="Brannstrom I.O."/>
            <person name="Guillou S."/>
            <person name="Cros-Aarteil S."/>
            <person name="Calhoun S."/>
            <person name="Kuo A."/>
            <person name="Mondo S."/>
            <person name="Pangilinan J."/>
            <person name="Riley R."/>
            <person name="LaButti K."/>
            <person name="Andreopoulos B."/>
            <person name="Lipzen A."/>
            <person name="Chen C."/>
            <person name="Yanf M."/>
            <person name="Daum C."/>
            <person name="Ng V."/>
            <person name="Clum A."/>
            <person name="Steindorff A."/>
            <person name="Ohm R."/>
            <person name="Martin F."/>
            <person name="Silar P."/>
            <person name="Natvig D."/>
            <person name="Lalanne C."/>
            <person name="Gautier V."/>
            <person name="Ament-velasquez S.L."/>
            <person name="Kruys A."/>
            <person name="Hutchinson M.I."/>
            <person name="Powell A.J."/>
            <person name="Barry K."/>
            <person name="Miller A.N."/>
            <person name="Grigoriev I.V."/>
            <person name="Debuchy R."/>
            <person name="Gladieux P."/>
            <person name="Thoren M.H."/>
            <person name="Johannesson H."/>
        </authorList>
    </citation>
    <scope>NUCLEOTIDE SEQUENCE</scope>
    <source>
        <strain evidence="2">FGSC 1904</strain>
    </source>
</reference>
<keyword evidence="3" id="KW-1185">Reference proteome</keyword>
<evidence type="ECO:0000313" key="3">
    <source>
        <dbReference type="Proteomes" id="UP001281003"/>
    </source>
</evidence>
<protein>
    <submittedName>
        <fullName evidence="2">Uncharacterized protein</fullName>
    </submittedName>
</protein>
<dbReference type="Proteomes" id="UP001281003">
    <property type="component" value="Unassembled WGS sequence"/>
</dbReference>
<feature type="region of interest" description="Disordered" evidence="1">
    <location>
        <begin position="70"/>
        <end position="90"/>
    </location>
</feature>
<feature type="compositionally biased region" description="Basic and acidic residues" evidence="1">
    <location>
        <begin position="238"/>
        <end position="248"/>
    </location>
</feature>
<gene>
    <name evidence="2" type="ORF">B0T20DRAFT_318175</name>
</gene>
<reference evidence="2" key="1">
    <citation type="journal article" date="2023" name="Mol. Phylogenet. Evol.">
        <title>Genome-scale phylogeny and comparative genomics of the fungal order Sordariales.</title>
        <authorList>
            <person name="Hensen N."/>
            <person name="Bonometti L."/>
            <person name="Westerberg I."/>
            <person name="Brannstrom I.O."/>
            <person name="Guillou S."/>
            <person name="Cros-Aarteil S."/>
            <person name="Calhoun S."/>
            <person name="Haridas S."/>
            <person name="Kuo A."/>
            <person name="Mondo S."/>
            <person name="Pangilinan J."/>
            <person name="Riley R."/>
            <person name="LaButti K."/>
            <person name="Andreopoulos B."/>
            <person name="Lipzen A."/>
            <person name="Chen C."/>
            <person name="Yan M."/>
            <person name="Daum C."/>
            <person name="Ng V."/>
            <person name="Clum A."/>
            <person name="Steindorff A."/>
            <person name="Ohm R.A."/>
            <person name="Martin F."/>
            <person name="Silar P."/>
            <person name="Natvig D.O."/>
            <person name="Lalanne C."/>
            <person name="Gautier V."/>
            <person name="Ament-Velasquez S.L."/>
            <person name="Kruys A."/>
            <person name="Hutchinson M.I."/>
            <person name="Powell A.J."/>
            <person name="Barry K."/>
            <person name="Miller A.N."/>
            <person name="Grigoriev I.V."/>
            <person name="Debuchy R."/>
            <person name="Gladieux P."/>
            <person name="Hiltunen Thoren M."/>
            <person name="Johannesson H."/>
        </authorList>
    </citation>
    <scope>NUCLEOTIDE SEQUENCE</scope>
    <source>
        <strain evidence="2">FGSC 1904</strain>
    </source>
</reference>
<accession>A0AAE0PG63</accession>